<dbReference type="EMBL" id="VLLI01000016">
    <property type="protein sequence ID" value="TWI95329.1"/>
    <property type="molecule type" value="Genomic_DNA"/>
</dbReference>
<feature type="transmembrane region" description="Helical" evidence="1">
    <location>
        <begin position="193"/>
        <end position="213"/>
    </location>
</feature>
<proteinExistence type="predicted"/>
<evidence type="ECO:0000313" key="2">
    <source>
        <dbReference type="EMBL" id="TWI95329.1"/>
    </source>
</evidence>
<feature type="transmembrane region" description="Helical" evidence="1">
    <location>
        <begin position="141"/>
        <end position="162"/>
    </location>
</feature>
<keyword evidence="1" id="KW-0472">Membrane</keyword>
<organism evidence="2 3">
    <name type="scientific">Mucilaginibacter frigoritolerans</name>
    <dbReference type="NCBI Taxonomy" id="652788"/>
    <lineage>
        <taxon>Bacteria</taxon>
        <taxon>Pseudomonadati</taxon>
        <taxon>Bacteroidota</taxon>
        <taxon>Sphingobacteriia</taxon>
        <taxon>Sphingobacteriales</taxon>
        <taxon>Sphingobacteriaceae</taxon>
        <taxon>Mucilaginibacter</taxon>
    </lineage>
</organism>
<dbReference type="Proteomes" id="UP000317010">
    <property type="component" value="Unassembled WGS sequence"/>
</dbReference>
<dbReference type="Pfam" id="PF03929">
    <property type="entry name" value="PepSY_TM"/>
    <property type="match status" value="1"/>
</dbReference>
<protein>
    <submittedName>
        <fullName evidence="2">Putative iron-regulated membrane protein</fullName>
    </submittedName>
</protein>
<evidence type="ECO:0000256" key="1">
    <source>
        <dbReference type="SAM" id="Phobius"/>
    </source>
</evidence>
<dbReference type="RefSeq" id="WP_144916132.1">
    <property type="nucleotide sequence ID" value="NZ_VLLI01000016.1"/>
</dbReference>
<keyword evidence="3" id="KW-1185">Reference proteome</keyword>
<keyword evidence="1" id="KW-0812">Transmembrane</keyword>
<feature type="transmembrane region" description="Helical" evidence="1">
    <location>
        <begin position="15"/>
        <end position="39"/>
    </location>
</feature>
<evidence type="ECO:0000313" key="3">
    <source>
        <dbReference type="Proteomes" id="UP000317010"/>
    </source>
</evidence>
<feature type="transmembrane region" description="Helical" evidence="1">
    <location>
        <begin position="337"/>
        <end position="358"/>
    </location>
</feature>
<gene>
    <name evidence="2" type="ORF">JN11_04444</name>
</gene>
<comment type="caution">
    <text evidence="2">The sequence shown here is derived from an EMBL/GenBank/DDBJ whole genome shotgun (WGS) entry which is preliminary data.</text>
</comment>
<dbReference type="AlphaFoldDB" id="A0A562TP21"/>
<keyword evidence="1" id="KW-1133">Transmembrane helix</keyword>
<reference evidence="2 3" key="1">
    <citation type="submission" date="2019-07" db="EMBL/GenBank/DDBJ databases">
        <title>Genomic Encyclopedia of Archaeal and Bacterial Type Strains, Phase II (KMG-II): from individual species to whole genera.</title>
        <authorList>
            <person name="Goeker M."/>
        </authorList>
    </citation>
    <scope>NUCLEOTIDE SEQUENCE [LARGE SCALE GENOMIC DNA]</scope>
    <source>
        <strain evidence="2 3">ATCC BAA-1854</strain>
    </source>
</reference>
<sequence>MATKHITLKYLIRQLHLILGLASGLVVVIVALTGSLYVFEQEGRELFQHDFYHVQQVGHVRLPLTQMTDTLKSYYPKDKIKSIRFKEDKDAAIIFYIKKDRAISVDPYTSKIIGVKDLNHDFFEIDEDIHKHLLLGDVGSVIIKCNVLIFLVMCISGLILWWPKQRRFFKKAITINFKTKNWKLLNWELHSVLGFYTLIVLLTISMTGIFFVYDSAKSTVAFLTGQPIPKKEKKLKSKPKKDKIYSIDEAYAVMASANPGASETFITPPADSIGTIRILMRYPSTIVRNQSSLYFNQYTGKVLKTDRYQDYTAYDKVAQSNRNIHIGNFGLGIGGKIIWFLSGLTAASLPITGFMVWLGRNRKKKRTLTNSSIK</sequence>
<dbReference type="InterPro" id="IPR005625">
    <property type="entry name" value="PepSY-ass_TM"/>
</dbReference>
<accession>A0A562TP21</accession>
<dbReference type="OrthoDB" id="111691at2"/>
<name>A0A562TP21_9SPHI</name>
<dbReference type="PANTHER" id="PTHR34219">
    <property type="entry name" value="IRON-REGULATED INNER MEMBRANE PROTEIN-RELATED"/>
    <property type="match status" value="1"/>
</dbReference>